<dbReference type="InterPro" id="IPR023780">
    <property type="entry name" value="Chromo_domain"/>
</dbReference>
<dbReference type="OMA" id="VEEWLIC"/>
<dbReference type="InterPro" id="IPR000953">
    <property type="entry name" value="Chromo/chromo_shadow_dom"/>
</dbReference>
<dbReference type="OrthoDB" id="115950at2759"/>
<dbReference type="InterPro" id="IPR016197">
    <property type="entry name" value="Chromo-like_dom_sf"/>
</dbReference>
<dbReference type="GO" id="GO:0003676">
    <property type="term" value="F:nucleic acid binding"/>
    <property type="evidence" value="ECO:0007669"/>
    <property type="project" value="InterPro"/>
</dbReference>
<evidence type="ECO:0008006" key="5">
    <source>
        <dbReference type="Google" id="ProtNLM"/>
    </source>
</evidence>
<dbReference type="InterPro" id="IPR012337">
    <property type="entry name" value="RNaseH-like_sf"/>
</dbReference>
<dbReference type="Gene3D" id="2.40.50.40">
    <property type="match status" value="1"/>
</dbReference>
<dbReference type="InterPro" id="IPR050951">
    <property type="entry name" value="Retrovirus_Pol_polyprotein"/>
</dbReference>
<dbReference type="Pfam" id="PF00385">
    <property type="entry name" value="Chromo"/>
    <property type="match status" value="1"/>
</dbReference>
<dbReference type="Pfam" id="PF24626">
    <property type="entry name" value="SH3_Tf2-1"/>
    <property type="match status" value="1"/>
</dbReference>
<dbReference type="PANTHER" id="PTHR37984:SF15">
    <property type="entry name" value="INTEGRASE CATALYTIC DOMAIN-CONTAINING PROTEIN"/>
    <property type="match status" value="1"/>
</dbReference>
<dbReference type="Proteomes" id="UP000825935">
    <property type="component" value="Chromosome 1"/>
</dbReference>
<feature type="domain" description="Chromo" evidence="1">
    <location>
        <begin position="296"/>
        <end position="358"/>
    </location>
</feature>
<accession>A0A8T2VI66</accession>
<reference evidence="3" key="1">
    <citation type="submission" date="2021-08" db="EMBL/GenBank/DDBJ databases">
        <title>WGS assembly of Ceratopteris richardii.</title>
        <authorList>
            <person name="Marchant D.B."/>
            <person name="Chen G."/>
            <person name="Jenkins J."/>
            <person name="Shu S."/>
            <person name="Leebens-Mack J."/>
            <person name="Grimwood J."/>
            <person name="Schmutz J."/>
            <person name="Soltis P."/>
            <person name="Soltis D."/>
            <person name="Chen Z.-H."/>
        </authorList>
    </citation>
    <scope>NUCLEOTIDE SEQUENCE</scope>
    <source>
        <strain evidence="3">Whitten #5841</strain>
        <tissue evidence="3">Leaf</tissue>
    </source>
</reference>
<dbReference type="GO" id="GO:0015074">
    <property type="term" value="P:DNA integration"/>
    <property type="evidence" value="ECO:0007669"/>
    <property type="project" value="InterPro"/>
</dbReference>
<dbReference type="InterPro" id="IPR056924">
    <property type="entry name" value="SH3_Tf2-1"/>
</dbReference>
<gene>
    <name evidence="3" type="ORF">KP509_01G001400</name>
</gene>
<organism evidence="3 4">
    <name type="scientific">Ceratopteris richardii</name>
    <name type="common">Triangle waterfern</name>
    <dbReference type="NCBI Taxonomy" id="49495"/>
    <lineage>
        <taxon>Eukaryota</taxon>
        <taxon>Viridiplantae</taxon>
        <taxon>Streptophyta</taxon>
        <taxon>Embryophyta</taxon>
        <taxon>Tracheophyta</taxon>
        <taxon>Polypodiopsida</taxon>
        <taxon>Polypodiidae</taxon>
        <taxon>Polypodiales</taxon>
        <taxon>Pteridineae</taxon>
        <taxon>Pteridaceae</taxon>
        <taxon>Parkerioideae</taxon>
        <taxon>Ceratopteris</taxon>
    </lineage>
</organism>
<evidence type="ECO:0000313" key="4">
    <source>
        <dbReference type="Proteomes" id="UP000825935"/>
    </source>
</evidence>
<dbReference type="PROSITE" id="PS50994">
    <property type="entry name" value="INTEGRASE"/>
    <property type="match status" value="1"/>
</dbReference>
<protein>
    <recommendedName>
        <fullName evidence="5">Integrase catalytic domain-containing protein</fullName>
    </recommendedName>
</protein>
<evidence type="ECO:0000313" key="3">
    <source>
        <dbReference type="EMBL" id="KAH7445295.1"/>
    </source>
</evidence>
<dbReference type="InterPro" id="IPR001584">
    <property type="entry name" value="Integrase_cat-core"/>
</dbReference>
<dbReference type="SUPFAM" id="SSF54160">
    <property type="entry name" value="Chromo domain-like"/>
    <property type="match status" value="1"/>
</dbReference>
<dbReference type="EMBL" id="CM035406">
    <property type="protein sequence ID" value="KAH7445295.1"/>
    <property type="molecule type" value="Genomic_DNA"/>
</dbReference>
<dbReference type="Gene3D" id="3.30.420.10">
    <property type="entry name" value="Ribonuclease H-like superfamily/Ribonuclease H"/>
    <property type="match status" value="1"/>
</dbReference>
<dbReference type="AlphaFoldDB" id="A0A8T2VI66"/>
<feature type="domain" description="Integrase catalytic" evidence="2">
    <location>
        <begin position="1"/>
        <end position="151"/>
    </location>
</feature>
<proteinExistence type="predicted"/>
<sequence>MDFIFDLPRTPTGNDGIRTIICRFSKHSHFIPVGKKINAEHMVKIFMHNIFKYHGMPQSIISDRDPRMTSLFWKALFENMSTTLKFSSSFHPQTYGQSKEANSTVLDLLKCYVSEHKASWEKYLPLVEYAYNSTVHSSTGKAPFEIVEGGKKIPPILHTKDKIFEADRYVQDWQEAYTKVKHALEKSQTKQKRVADLHRLELLLEKDDWVLLRFEKARLRKSKGKECLFPKLSMRYYAPFQVSEKINDVAYRLKLPDSWKIHNAFHVSLLRPFVGNVPEDMPLDDQPEVEELDEILIPEQIVVHKERKVKGKVVRRYLVKFRNYSPMDAKWMEEEELADFPQILQLYKEVFLLESTMP</sequence>
<name>A0A8T2VI66_CERRI</name>
<comment type="caution">
    <text evidence="3">The sequence shown here is derived from an EMBL/GenBank/DDBJ whole genome shotgun (WGS) entry which is preliminary data.</text>
</comment>
<dbReference type="PROSITE" id="PS50013">
    <property type="entry name" value="CHROMO_2"/>
    <property type="match status" value="1"/>
</dbReference>
<keyword evidence="4" id="KW-1185">Reference proteome</keyword>
<evidence type="ECO:0000259" key="1">
    <source>
        <dbReference type="PROSITE" id="PS50013"/>
    </source>
</evidence>
<evidence type="ECO:0000259" key="2">
    <source>
        <dbReference type="PROSITE" id="PS50994"/>
    </source>
</evidence>
<dbReference type="InterPro" id="IPR036397">
    <property type="entry name" value="RNaseH_sf"/>
</dbReference>
<dbReference type="SUPFAM" id="SSF53098">
    <property type="entry name" value="Ribonuclease H-like"/>
    <property type="match status" value="1"/>
</dbReference>
<dbReference type="PANTHER" id="PTHR37984">
    <property type="entry name" value="PROTEIN CBG26694"/>
    <property type="match status" value="1"/>
</dbReference>